<dbReference type="Gene3D" id="3.40.50.1240">
    <property type="entry name" value="Phosphoglycerate mutase-like"/>
    <property type="match status" value="1"/>
</dbReference>
<feature type="binding site" evidence="5">
    <location>
        <begin position="14"/>
        <end position="21"/>
    </location>
    <ligand>
        <name>substrate</name>
    </ligand>
</feature>
<dbReference type="InterPro" id="IPR029033">
    <property type="entry name" value="His_PPase_superfam"/>
</dbReference>
<comment type="caution">
    <text evidence="6">The sequence shown here is derived from an EMBL/GenBank/DDBJ whole genome shotgun (WGS) entry which is preliminary data.</text>
</comment>
<feature type="binding site" evidence="5">
    <location>
        <position position="80"/>
    </location>
    <ligand>
        <name>substrate</name>
    </ligand>
</feature>
<comment type="similarity">
    <text evidence="1">Belongs to the phosphoglycerate mutase family. BPG-dependent PGAM subfamily.</text>
</comment>
<dbReference type="InterPro" id="IPR001345">
    <property type="entry name" value="PG/BPGM_mutase_AS"/>
</dbReference>
<evidence type="ECO:0000313" key="6">
    <source>
        <dbReference type="EMBL" id="MBI9113531.1"/>
    </source>
</evidence>
<dbReference type="Proteomes" id="UP000602087">
    <property type="component" value="Unassembled WGS sequence"/>
</dbReference>
<name>A0A934M9U2_9MICO</name>
<dbReference type="Pfam" id="PF00300">
    <property type="entry name" value="His_Phos_1"/>
    <property type="match status" value="1"/>
</dbReference>
<accession>A0A934M9U2</accession>
<dbReference type="GO" id="GO:0004619">
    <property type="term" value="F:phosphoglycerate mutase activity"/>
    <property type="evidence" value="ECO:0007669"/>
    <property type="project" value="UniProtKB-EC"/>
</dbReference>
<proteinExistence type="inferred from homology"/>
<dbReference type="PROSITE" id="PS00175">
    <property type="entry name" value="PG_MUTASE"/>
    <property type="match status" value="1"/>
</dbReference>
<dbReference type="CDD" id="cd07067">
    <property type="entry name" value="HP_PGM_like"/>
    <property type="match status" value="1"/>
</dbReference>
<dbReference type="SMART" id="SM00855">
    <property type="entry name" value="PGAM"/>
    <property type="match status" value="1"/>
</dbReference>
<dbReference type="InterPro" id="IPR013078">
    <property type="entry name" value="His_Pase_superF_clade-1"/>
</dbReference>
<evidence type="ECO:0000256" key="1">
    <source>
        <dbReference type="ARBA" id="ARBA00006717"/>
    </source>
</evidence>
<evidence type="ECO:0000256" key="3">
    <source>
        <dbReference type="ARBA" id="ARBA00023152"/>
    </source>
</evidence>
<keyword evidence="7" id="KW-1185">Reference proteome</keyword>
<dbReference type="AlphaFoldDB" id="A0A934M9U2"/>
<sequence>MANHPGPTELLLVRHGQSTGNVASAAADREGAERIDIDLRDADVPLSDTGEDQARSLGRWFAEQGPSAAPQRVWSSPFLRARETARIAVETAGLDVPVRLDERLRDRDLGILDLYSATGVKAHFPEEAERRAWHGKFYYRPPGGESWADVALRVRAFLGDLERSAAGTDRVLVAAHDAVIMVFRYVCEGMTEQEVLAAARERSVSNASVTRLRRSPDDDPWTWRADLVSADEHLTPARRTDEAGSTDVG</sequence>
<dbReference type="RefSeq" id="WP_198732098.1">
    <property type="nucleotide sequence ID" value="NZ_JAEINH010000001.1"/>
</dbReference>
<gene>
    <name evidence="6" type="ORF">JAV76_00705</name>
</gene>
<evidence type="ECO:0000256" key="2">
    <source>
        <dbReference type="ARBA" id="ARBA00012028"/>
    </source>
</evidence>
<dbReference type="GO" id="GO:0006096">
    <property type="term" value="P:glycolytic process"/>
    <property type="evidence" value="ECO:0007669"/>
    <property type="project" value="UniProtKB-KW"/>
</dbReference>
<organism evidence="6 7">
    <name type="scientific">Sanguibacter suaedae</name>
    <dbReference type="NCBI Taxonomy" id="2795737"/>
    <lineage>
        <taxon>Bacteria</taxon>
        <taxon>Bacillati</taxon>
        <taxon>Actinomycetota</taxon>
        <taxon>Actinomycetes</taxon>
        <taxon>Micrococcales</taxon>
        <taxon>Sanguibacteraceae</taxon>
        <taxon>Sanguibacter</taxon>
    </lineage>
</organism>
<dbReference type="PANTHER" id="PTHR11931">
    <property type="entry name" value="PHOSPHOGLYCERATE MUTASE"/>
    <property type="match status" value="1"/>
</dbReference>
<keyword evidence="3" id="KW-0324">Glycolysis</keyword>
<keyword evidence="4" id="KW-0413">Isomerase</keyword>
<protein>
    <recommendedName>
        <fullName evidence="2">phosphoglycerate mutase (2,3-diphosphoglycerate-dependent)</fullName>
        <ecNumber evidence="2">5.4.2.11</ecNumber>
    </recommendedName>
</protein>
<dbReference type="EC" id="5.4.2.11" evidence="2"/>
<evidence type="ECO:0000313" key="7">
    <source>
        <dbReference type="Proteomes" id="UP000602087"/>
    </source>
</evidence>
<evidence type="ECO:0000256" key="4">
    <source>
        <dbReference type="ARBA" id="ARBA00023235"/>
    </source>
</evidence>
<reference evidence="6" key="1">
    <citation type="submission" date="2020-12" db="EMBL/GenBank/DDBJ databases">
        <title>Sanguibacter suaedae sp. nov., isolated from Suaeda aralocaspica.</title>
        <authorList>
            <person name="Ma Q."/>
        </authorList>
    </citation>
    <scope>NUCLEOTIDE SEQUENCE</scope>
    <source>
        <strain evidence="6">YZGR15</strain>
    </source>
</reference>
<dbReference type="SUPFAM" id="SSF53254">
    <property type="entry name" value="Phosphoglycerate mutase-like"/>
    <property type="match status" value="1"/>
</dbReference>
<dbReference type="InterPro" id="IPR005952">
    <property type="entry name" value="Phosphogly_mut1"/>
</dbReference>
<dbReference type="EMBL" id="JAEINH010000001">
    <property type="protein sequence ID" value="MBI9113531.1"/>
    <property type="molecule type" value="Genomic_DNA"/>
</dbReference>
<evidence type="ECO:0000256" key="5">
    <source>
        <dbReference type="PIRSR" id="PIRSR613078-2"/>
    </source>
</evidence>